<dbReference type="InterPro" id="IPR021133">
    <property type="entry name" value="HEAT_type_2"/>
</dbReference>
<dbReference type="RefSeq" id="WP_096459091.1">
    <property type="nucleotide sequence ID" value="NZ_AP014936.1"/>
</dbReference>
<dbReference type="PROSITE" id="PS50077">
    <property type="entry name" value="HEAT_REPEAT"/>
    <property type="match status" value="1"/>
</dbReference>
<dbReference type="AlphaFoldDB" id="A0A1B4VD53"/>
<dbReference type="InterPro" id="IPR012336">
    <property type="entry name" value="Thioredoxin-like_fold"/>
</dbReference>
<protein>
    <recommendedName>
        <fullName evidence="1">Thioredoxin-like fold domain-containing protein</fullName>
    </recommendedName>
</protein>
<keyword evidence="3" id="KW-1185">Reference proteome</keyword>
<sequence length="223" mass="23712">MTASPRRAPDALLLLTSACPFCPTVLKGLSELVKTGEIGRLEVINLDQHPEAAARHKVRSVPWVRLGPYELDGLRSEAELKQWAERTGTPEGAAAYLSELLATGELAKVTDLVNQDSVHLDALALLLGDTETDLHVRLGIGALLEGMQGSPVLARLVEPLARLAESPEARIRGDAAHFLALTRDPRVPPILARLARDADPGVREVAAEGVATLSAARPADPGT</sequence>
<dbReference type="Pfam" id="PF13192">
    <property type="entry name" value="Thioredoxin_3"/>
    <property type="match status" value="1"/>
</dbReference>
<evidence type="ECO:0000313" key="3">
    <source>
        <dbReference type="Proteomes" id="UP000218899"/>
    </source>
</evidence>
<dbReference type="Proteomes" id="UP000218899">
    <property type="component" value="Chromosome"/>
</dbReference>
<gene>
    <name evidence="2" type="ORF">SVA_0798</name>
</gene>
<name>A0A1B4VD53_9GAMM</name>
<organism evidence="2 3">
    <name type="scientific">Sulfurifustis variabilis</name>
    <dbReference type="NCBI Taxonomy" id="1675686"/>
    <lineage>
        <taxon>Bacteria</taxon>
        <taxon>Pseudomonadati</taxon>
        <taxon>Pseudomonadota</taxon>
        <taxon>Gammaproteobacteria</taxon>
        <taxon>Acidiferrobacterales</taxon>
        <taxon>Acidiferrobacteraceae</taxon>
        <taxon>Sulfurifustis</taxon>
    </lineage>
</organism>
<evidence type="ECO:0000313" key="2">
    <source>
        <dbReference type="EMBL" id="BAU47377.1"/>
    </source>
</evidence>
<proteinExistence type="predicted"/>
<reference evidence="2 3" key="1">
    <citation type="submission" date="2015-08" db="EMBL/GenBank/DDBJ databases">
        <title>Complete genome sequence of Sulfurifustis variabilis.</title>
        <authorList>
            <person name="Miura A."/>
            <person name="Kojima H."/>
            <person name="Fukui M."/>
        </authorList>
    </citation>
    <scope>NUCLEOTIDE SEQUENCE [LARGE SCALE GENOMIC DNA]</scope>
    <source>
        <strain evidence="3">skN76</strain>
    </source>
</reference>
<dbReference type="InterPro" id="IPR036249">
    <property type="entry name" value="Thioredoxin-like_sf"/>
</dbReference>
<dbReference type="SUPFAM" id="SSF52833">
    <property type="entry name" value="Thioredoxin-like"/>
    <property type="match status" value="1"/>
</dbReference>
<dbReference type="InterPro" id="IPR011989">
    <property type="entry name" value="ARM-like"/>
</dbReference>
<feature type="domain" description="Thioredoxin-like fold" evidence="1">
    <location>
        <begin position="15"/>
        <end position="84"/>
    </location>
</feature>
<accession>A0A1B4VD53</accession>
<dbReference type="Pfam" id="PF13646">
    <property type="entry name" value="HEAT_2"/>
    <property type="match status" value="1"/>
</dbReference>
<dbReference type="Gene3D" id="3.40.30.10">
    <property type="entry name" value="Glutaredoxin"/>
    <property type="match status" value="1"/>
</dbReference>
<dbReference type="EMBL" id="AP014936">
    <property type="protein sequence ID" value="BAU47377.1"/>
    <property type="molecule type" value="Genomic_DNA"/>
</dbReference>
<dbReference type="Gene3D" id="1.25.10.10">
    <property type="entry name" value="Leucine-rich Repeat Variant"/>
    <property type="match status" value="1"/>
</dbReference>
<dbReference type="OrthoDB" id="8560116at2"/>
<dbReference type="SUPFAM" id="SSF48371">
    <property type="entry name" value="ARM repeat"/>
    <property type="match status" value="1"/>
</dbReference>
<evidence type="ECO:0000259" key="1">
    <source>
        <dbReference type="Pfam" id="PF13192"/>
    </source>
</evidence>
<dbReference type="KEGG" id="sva:SVA_0798"/>
<dbReference type="InterPro" id="IPR016024">
    <property type="entry name" value="ARM-type_fold"/>
</dbReference>